<evidence type="ECO:0000313" key="5">
    <source>
        <dbReference type="Proteomes" id="UP001596002"/>
    </source>
</evidence>
<feature type="domain" description="SLH" evidence="3">
    <location>
        <begin position="146"/>
        <end position="209"/>
    </location>
</feature>
<organism evidence="4 5">
    <name type="scientific">Effusibacillus consociatus</name>
    <dbReference type="NCBI Taxonomy" id="1117041"/>
    <lineage>
        <taxon>Bacteria</taxon>
        <taxon>Bacillati</taxon>
        <taxon>Bacillota</taxon>
        <taxon>Bacilli</taxon>
        <taxon>Bacillales</taxon>
        <taxon>Alicyclobacillaceae</taxon>
        <taxon>Effusibacillus</taxon>
    </lineage>
</organism>
<dbReference type="RefSeq" id="WP_380028023.1">
    <property type="nucleotide sequence ID" value="NZ_JBHSHC010000132.1"/>
</dbReference>
<feature type="domain" description="SLH" evidence="3">
    <location>
        <begin position="24"/>
        <end position="87"/>
    </location>
</feature>
<dbReference type="Pfam" id="PF13205">
    <property type="entry name" value="Big_5"/>
    <property type="match status" value="3"/>
</dbReference>
<comment type="caution">
    <text evidence="4">The sequence shown here is derived from an EMBL/GenBank/DDBJ whole genome shotgun (WGS) entry which is preliminary data.</text>
</comment>
<keyword evidence="5" id="KW-1185">Reference proteome</keyword>
<dbReference type="Proteomes" id="UP001596002">
    <property type="component" value="Unassembled WGS sequence"/>
</dbReference>
<evidence type="ECO:0000256" key="1">
    <source>
        <dbReference type="ARBA" id="ARBA00022729"/>
    </source>
</evidence>
<dbReference type="PROSITE" id="PS51272">
    <property type="entry name" value="SLH"/>
    <property type="match status" value="3"/>
</dbReference>
<protein>
    <submittedName>
        <fullName evidence="4">S-layer homology domain-containing protein</fullName>
    </submittedName>
</protein>
<dbReference type="PANTHER" id="PTHR43308:SF5">
    <property type="entry name" value="S-LAYER PROTEIN _ PEPTIDOGLYCAN ENDO-BETA-N-ACETYLGLUCOSAMINIDASE"/>
    <property type="match status" value="1"/>
</dbReference>
<gene>
    <name evidence="4" type="ORF">ACFO8Q_19250</name>
</gene>
<sequence length="1000" mass="101496">MKKKVISGAIAASLVLGTVVPSAFASTQFSDIEGSYAKQFILELADKGILNGVGNGKFDPQGSLTRAQFAVVISKALGLQATATTSSFSDVPSWAVPYVEAVSKAGIMVGVGGGKFGSDDILNREQAAATLVRALKSKVTVEETEALNFSDAAAISAWAKKEVATAVKYGIVAGMGDGTFAPQGKATREQAAVLGSKFLATVEAEIAKQAVLKVDSVSATNLKEIVVAFNKAVDKDTAETTANYTVKVGAVTKTATAKLNADGKAVTLTLAGGSELVNQDTFEVTVENVKDTKGAVISKTTKSAQVFDVTAPKALSVAVTGPSTLEVTFSEPVNVAGTYKINNGSYSVAPVAATGTNKVTLNISSLPEGTYTLNVADAVDFAGFKSGTQDLSFTFAKDTTAPTVSVDTVKQNEVKLVFSKAIVAGDQANVKVYHTYNGNSSYEATSYSWTDSKTLVATFNGNYIPVGSATVFVKAGDETNVRDAWGNALKNASLNVSVTADTQAPTVTGVKFVDSTHIDVTFSEAVTGADVAANYTLKDASNSAVAVSAAVKQGTTNTYRLTTAQLTGGSYNLSIAADVIADTSIAQNKLAAYSTTLSVSDKVAPIVGAAVTNKGDATATKIKLSFNEVMATSGSGSVLDLGNYQLAGAALPEGTTVATEDGGKAVLFTVPAQTLNGVTLTVGRVADVAGNFVSAFSTPVVIATDVIDDNDIKNAKTVNATTVTFEVLAPLSAIDYSKFTVGGKAAVSATYVNQSVDDGKVNGSLVTVRVADADKWAANATPAIATTAAGAFTTTFGTAAANGITVPAADKTAPTVSTTKVTGANQITITYSEAIKGTSVSLYTYTVANNTVSAVNVNTDTVTLTLGTNLTGTNATATVTQAVEIQDVAGNKLAPSAAVTATDGQGPTISSVSRTGNTITVNFSEALDAATVTTGAFTVATGATTDTPSVTGATLSADGKTVTVTVSGATFGTAPDTITVSNAVKDKAGNANTSVTAQNI</sequence>
<accession>A0ABV9Q4P3</accession>
<evidence type="ECO:0000256" key="2">
    <source>
        <dbReference type="SAM" id="SignalP"/>
    </source>
</evidence>
<feature type="chain" id="PRO_5047382011" evidence="2">
    <location>
        <begin position="26"/>
        <end position="1000"/>
    </location>
</feature>
<dbReference type="Pfam" id="PF00395">
    <property type="entry name" value="SLH"/>
    <property type="match status" value="3"/>
</dbReference>
<proteinExistence type="predicted"/>
<dbReference type="InterPro" id="IPR001119">
    <property type="entry name" value="SLH_dom"/>
</dbReference>
<feature type="signal peptide" evidence="2">
    <location>
        <begin position="1"/>
        <end position="25"/>
    </location>
</feature>
<evidence type="ECO:0000259" key="3">
    <source>
        <dbReference type="PROSITE" id="PS51272"/>
    </source>
</evidence>
<reference evidence="5" key="1">
    <citation type="journal article" date="2019" name="Int. J. Syst. Evol. Microbiol.">
        <title>The Global Catalogue of Microorganisms (GCM) 10K type strain sequencing project: providing services to taxonomists for standard genome sequencing and annotation.</title>
        <authorList>
            <consortium name="The Broad Institute Genomics Platform"/>
            <consortium name="The Broad Institute Genome Sequencing Center for Infectious Disease"/>
            <person name="Wu L."/>
            <person name="Ma J."/>
        </authorList>
    </citation>
    <scope>NUCLEOTIDE SEQUENCE [LARGE SCALE GENOMIC DNA]</scope>
    <source>
        <strain evidence="5">WYCCWR 12678</strain>
    </source>
</reference>
<evidence type="ECO:0000313" key="4">
    <source>
        <dbReference type="EMBL" id="MFC4769471.1"/>
    </source>
</evidence>
<name>A0ABV9Q4P3_9BACL</name>
<dbReference type="PANTHER" id="PTHR43308">
    <property type="entry name" value="OUTER MEMBRANE PROTEIN ALPHA-RELATED"/>
    <property type="match status" value="1"/>
</dbReference>
<dbReference type="Gene3D" id="2.60.40.1220">
    <property type="match status" value="7"/>
</dbReference>
<keyword evidence="1 2" id="KW-0732">Signal</keyword>
<dbReference type="InterPro" id="IPR014755">
    <property type="entry name" value="Cu-Rt/internalin_Ig-like"/>
</dbReference>
<dbReference type="InterPro" id="IPR032812">
    <property type="entry name" value="SbsA_Ig"/>
</dbReference>
<dbReference type="InterPro" id="IPR051465">
    <property type="entry name" value="Cell_Envelope_Struct_Comp"/>
</dbReference>
<dbReference type="EMBL" id="JBHSHC010000132">
    <property type="protein sequence ID" value="MFC4769471.1"/>
    <property type="molecule type" value="Genomic_DNA"/>
</dbReference>
<feature type="domain" description="SLH" evidence="3">
    <location>
        <begin position="90"/>
        <end position="145"/>
    </location>
</feature>